<sequence length="313" mass="34993">MGFAIIDLEGVALSPQERELLQHPQVAGVILFTRNYENPSQLRSLIQTIKKIRPLFVAVDQEGGRVQRFHRGFTDLPSMRYFGECYQHDPLQARKHLENALKTVVHELKEVGIDVNMTPVLDIDQGKNEIIGERSFSGDPRVVEALGSVVIDTLHANRMPAVAKHFPGHGGVTADSHQALPIDERDPEAILQCDWLPFSALSSRLDAIMPAHIIYPAFDEKPATFSRYWLQDMLRQRLNFRGVIISDDLTMQGAAVIGDYPTRAAQALEAGCDLLTICNSREGVIAILDSLLHYRNPESQQRLLSFSRFTTGG</sequence>
<dbReference type="Gene3D" id="3.20.20.300">
    <property type="entry name" value="Glycoside hydrolase, family 3, N-terminal domain"/>
    <property type="match status" value="1"/>
</dbReference>
<dbReference type="HOGENOM" id="CLU_008392_0_0_6"/>
<evidence type="ECO:0000256" key="9">
    <source>
        <dbReference type="ARBA" id="ARBA00023316"/>
    </source>
</evidence>
<feature type="active site" description="Nucleophile" evidence="10">
    <location>
        <position position="247"/>
    </location>
</feature>
<feature type="domain" description="Glycoside hydrolase family 3 N-terminal" evidence="11">
    <location>
        <begin position="12"/>
        <end position="291"/>
    </location>
</feature>
<feature type="binding site" evidence="10">
    <location>
        <position position="68"/>
    </location>
    <ligand>
        <name>substrate</name>
    </ligand>
</feature>
<evidence type="ECO:0000256" key="6">
    <source>
        <dbReference type="ARBA" id="ARBA00022984"/>
    </source>
</evidence>
<dbReference type="GO" id="GO:0005975">
    <property type="term" value="P:carbohydrate metabolic process"/>
    <property type="evidence" value="ECO:0007669"/>
    <property type="project" value="InterPro"/>
</dbReference>
<name>A9KE25_COXBN</name>
<dbReference type="AlphaFoldDB" id="A9KE25"/>
<dbReference type="GO" id="GO:0009254">
    <property type="term" value="P:peptidoglycan turnover"/>
    <property type="evidence" value="ECO:0007669"/>
    <property type="project" value="UniProtKB-UniRule"/>
</dbReference>
<feature type="site" description="Important for catalytic activity" evidence="10">
    <location>
        <position position="175"/>
    </location>
</feature>
<dbReference type="EC" id="3.2.1.52" evidence="10"/>
<evidence type="ECO:0000256" key="4">
    <source>
        <dbReference type="ARBA" id="ARBA00022801"/>
    </source>
</evidence>
<keyword evidence="9 10" id="KW-0961">Cell wall biogenesis/degradation</keyword>
<dbReference type="HAMAP" id="MF_00364">
    <property type="entry name" value="NagZ"/>
    <property type="match status" value="1"/>
</dbReference>
<feature type="binding site" evidence="10">
    <location>
        <position position="134"/>
    </location>
    <ligand>
        <name>substrate</name>
    </ligand>
</feature>
<reference evidence="12 13" key="1">
    <citation type="journal article" date="2009" name="Infect. Immun.">
        <title>Comparative genomics reveal extensive transposon-mediated genomic plasticity and diversity among potential effector proteins within the genus Coxiella.</title>
        <authorList>
            <person name="Beare P.A."/>
            <person name="Unsworth N."/>
            <person name="Andoh M."/>
            <person name="Voth D.E."/>
            <person name="Omsland A."/>
            <person name="Gilk S.D."/>
            <person name="Williams K.P."/>
            <person name="Sobral B.W."/>
            <person name="Kupko J.J.III."/>
            <person name="Porcella S.F."/>
            <person name="Samuel J.E."/>
            <person name="Heinzen R.A."/>
        </authorList>
    </citation>
    <scope>NUCLEOTIDE SEQUENCE [LARGE SCALE GENOMIC DNA]</scope>
    <source>
        <strain evidence="12 13">Dugway 5J108-111</strain>
    </source>
</reference>
<keyword evidence="6 10" id="KW-0573">Peptidoglycan synthesis</keyword>
<dbReference type="InterPro" id="IPR022956">
    <property type="entry name" value="Beta_hexosaminidase_bac"/>
</dbReference>
<comment type="subcellular location">
    <subcellularLocation>
        <location evidence="10">Cytoplasm</location>
    </subcellularLocation>
</comment>
<evidence type="ECO:0000313" key="13">
    <source>
        <dbReference type="Proteomes" id="UP000008555"/>
    </source>
</evidence>
<evidence type="ECO:0000256" key="10">
    <source>
        <dbReference type="HAMAP-Rule" id="MF_00364"/>
    </source>
</evidence>
<evidence type="ECO:0000259" key="11">
    <source>
        <dbReference type="Pfam" id="PF00933"/>
    </source>
</evidence>
<protein>
    <recommendedName>
        <fullName evidence="10">Beta-hexosaminidase</fullName>
        <ecNumber evidence="10">3.2.1.52</ecNumber>
    </recommendedName>
    <alternativeName>
        <fullName evidence="10">Beta-N-acetylhexosaminidase</fullName>
    </alternativeName>
    <alternativeName>
        <fullName evidence="10">N-acetyl-beta-glucosaminidase</fullName>
    </alternativeName>
</protein>
<comment type="function">
    <text evidence="10">Plays a role in peptidoglycan recycling by cleaving the terminal beta-1,4-linked N-acetylglucosamine (GlcNAc) from peptide-linked peptidoglycan fragments, giving rise to free GlcNAc, anhydro-N-acetylmuramic acid and anhydro-N-acetylmuramic acid-linked peptides.</text>
</comment>
<evidence type="ECO:0000256" key="5">
    <source>
        <dbReference type="ARBA" id="ARBA00022960"/>
    </source>
</evidence>
<evidence type="ECO:0000256" key="2">
    <source>
        <dbReference type="ARBA" id="ARBA00022490"/>
    </source>
</evidence>
<dbReference type="GO" id="GO:0009252">
    <property type="term" value="P:peptidoglycan biosynthetic process"/>
    <property type="evidence" value="ECO:0007669"/>
    <property type="project" value="UniProtKB-KW"/>
</dbReference>
<dbReference type="GO" id="GO:0005737">
    <property type="term" value="C:cytoplasm"/>
    <property type="evidence" value="ECO:0007669"/>
    <property type="project" value="UniProtKB-SubCell"/>
</dbReference>
<dbReference type="PANTHER" id="PTHR30480">
    <property type="entry name" value="BETA-HEXOSAMINIDASE-RELATED"/>
    <property type="match status" value="1"/>
</dbReference>
<dbReference type="GO" id="GO:0051301">
    <property type="term" value="P:cell division"/>
    <property type="evidence" value="ECO:0007669"/>
    <property type="project" value="UniProtKB-KW"/>
</dbReference>
<evidence type="ECO:0000256" key="1">
    <source>
        <dbReference type="ARBA" id="ARBA00001231"/>
    </source>
</evidence>
<keyword evidence="2 10" id="KW-0963">Cytoplasm</keyword>
<comment type="catalytic activity">
    <reaction evidence="1 10">
        <text>Hydrolysis of terminal non-reducing N-acetyl-D-hexosamine residues in N-acetyl-beta-D-hexosaminides.</text>
        <dbReference type="EC" id="3.2.1.52"/>
    </reaction>
</comment>
<feature type="binding site" evidence="10">
    <location>
        <begin position="164"/>
        <end position="165"/>
    </location>
    <ligand>
        <name>substrate</name>
    </ligand>
</feature>
<keyword evidence="5 10" id="KW-0133">Cell shape</keyword>
<dbReference type="SUPFAM" id="SSF51445">
    <property type="entry name" value="(Trans)glycosidases"/>
    <property type="match status" value="1"/>
</dbReference>
<dbReference type="GO" id="GO:0071555">
    <property type="term" value="P:cell wall organization"/>
    <property type="evidence" value="ECO:0007669"/>
    <property type="project" value="UniProtKB-KW"/>
</dbReference>
<comment type="similarity">
    <text evidence="10">Belongs to the glycosyl hydrolase 3 family. NagZ subfamily.</text>
</comment>
<dbReference type="NCBIfam" id="NF003740">
    <property type="entry name" value="PRK05337.1"/>
    <property type="match status" value="1"/>
</dbReference>
<dbReference type="InterPro" id="IPR019800">
    <property type="entry name" value="Glyco_hydro_3_AS"/>
</dbReference>
<keyword evidence="4 10" id="KW-0378">Hydrolase</keyword>
<dbReference type="PROSITE" id="PS00775">
    <property type="entry name" value="GLYCOSYL_HYDROL_F3"/>
    <property type="match status" value="1"/>
</dbReference>
<dbReference type="GO" id="GO:0008360">
    <property type="term" value="P:regulation of cell shape"/>
    <property type="evidence" value="ECO:0007669"/>
    <property type="project" value="UniProtKB-KW"/>
</dbReference>
<accession>A9KE25</accession>
<evidence type="ECO:0000256" key="8">
    <source>
        <dbReference type="ARBA" id="ARBA00023306"/>
    </source>
</evidence>
<evidence type="ECO:0000256" key="3">
    <source>
        <dbReference type="ARBA" id="ARBA00022618"/>
    </source>
</evidence>
<dbReference type="InterPro" id="IPR050226">
    <property type="entry name" value="NagZ_Beta-hexosaminidase"/>
</dbReference>
<dbReference type="EMBL" id="CP000733">
    <property type="protein sequence ID" value="ABS77872.1"/>
    <property type="molecule type" value="Genomic_DNA"/>
</dbReference>
<dbReference type="InterPro" id="IPR036962">
    <property type="entry name" value="Glyco_hydro_3_N_sf"/>
</dbReference>
<dbReference type="CAZy" id="GH3">
    <property type="family name" value="Glycoside Hydrolase Family 3"/>
</dbReference>
<keyword evidence="8 10" id="KW-0131">Cell cycle</keyword>
<dbReference type="UniPathway" id="UPA00544"/>
<dbReference type="KEGG" id="cbd:CBUD_1179"/>
<evidence type="ECO:0000313" key="12">
    <source>
        <dbReference type="EMBL" id="ABS77872.1"/>
    </source>
</evidence>
<keyword evidence="7 10" id="KW-0326">Glycosidase</keyword>
<proteinExistence type="inferred from homology"/>
<evidence type="ECO:0000256" key="7">
    <source>
        <dbReference type="ARBA" id="ARBA00023295"/>
    </source>
</evidence>
<dbReference type="PANTHER" id="PTHR30480:SF13">
    <property type="entry name" value="BETA-HEXOSAMINIDASE"/>
    <property type="match status" value="1"/>
</dbReference>
<comment type="pathway">
    <text evidence="10">Cell wall biogenesis; peptidoglycan recycling.</text>
</comment>
<organism evidence="12 13">
    <name type="scientific">Coxiella burnetii (strain Dugway 5J108-111)</name>
    <dbReference type="NCBI Taxonomy" id="434922"/>
    <lineage>
        <taxon>Bacteria</taxon>
        <taxon>Pseudomonadati</taxon>
        <taxon>Pseudomonadota</taxon>
        <taxon>Gammaproteobacteria</taxon>
        <taxon>Legionellales</taxon>
        <taxon>Coxiellaceae</taxon>
        <taxon>Coxiella</taxon>
    </lineage>
</organism>
<feature type="active site" description="Proton donor/acceptor" evidence="10">
    <location>
        <position position="177"/>
    </location>
</feature>
<dbReference type="Proteomes" id="UP000008555">
    <property type="component" value="Chromosome"/>
</dbReference>
<dbReference type="InterPro" id="IPR017853">
    <property type="entry name" value="GH"/>
</dbReference>
<keyword evidence="3 10" id="KW-0132">Cell division</keyword>
<dbReference type="Pfam" id="PF00933">
    <property type="entry name" value="Glyco_hydro_3"/>
    <property type="match status" value="1"/>
</dbReference>
<feature type="binding site" evidence="10">
    <location>
        <position position="60"/>
    </location>
    <ligand>
        <name>substrate</name>
    </ligand>
</feature>
<dbReference type="GO" id="GO:0004563">
    <property type="term" value="F:beta-N-acetylhexosaminidase activity"/>
    <property type="evidence" value="ECO:0007669"/>
    <property type="project" value="UniProtKB-UniRule"/>
</dbReference>
<gene>
    <name evidence="10 12" type="primary">nagZ</name>
    <name evidence="12" type="ordered locus">CBUD_1179</name>
</gene>
<dbReference type="InterPro" id="IPR001764">
    <property type="entry name" value="Glyco_hydro_3_N"/>
</dbReference>
<dbReference type="RefSeq" id="WP_011996952.1">
    <property type="nucleotide sequence ID" value="NC_009727.1"/>
</dbReference>